<dbReference type="EMBL" id="CAJJDN010000137">
    <property type="protein sequence ID" value="CAD8122304.1"/>
    <property type="molecule type" value="Genomic_DNA"/>
</dbReference>
<evidence type="ECO:0000313" key="1">
    <source>
        <dbReference type="EMBL" id="CAD8122304.1"/>
    </source>
</evidence>
<organism evidence="1 2">
    <name type="scientific">Paramecium sonneborni</name>
    <dbReference type="NCBI Taxonomy" id="65129"/>
    <lineage>
        <taxon>Eukaryota</taxon>
        <taxon>Sar</taxon>
        <taxon>Alveolata</taxon>
        <taxon>Ciliophora</taxon>
        <taxon>Intramacronucleata</taxon>
        <taxon>Oligohymenophorea</taxon>
        <taxon>Peniculida</taxon>
        <taxon>Parameciidae</taxon>
        <taxon>Paramecium</taxon>
    </lineage>
</organism>
<dbReference type="Proteomes" id="UP000692954">
    <property type="component" value="Unassembled WGS sequence"/>
</dbReference>
<accession>A0A8S1R4T5</accession>
<comment type="caution">
    <text evidence="1">The sequence shown here is derived from an EMBL/GenBank/DDBJ whole genome shotgun (WGS) entry which is preliminary data.</text>
</comment>
<reference evidence="1" key="1">
    <citation type="submission" date="2021-01" db="EMBL/GenBank/DDBJ databases">
        <authorList>
            <consortium name="Genoscope - CEA"/>
            <person name="William W."/>
        </authorList>
    </citation>
    <scope>NUCLEOTIDE SEQUENCE</scope>
</reference>
<proteinExistence type="predicted"/>
<evidence type="ECO:0000313" key="2">
    <source>
        <dbReference type="Proteomes" id="UP000692954"/>
    </source>
</evidence>
<keyword evidence="2" id="KW-1185">Reference proteome</keyword>
<protein>
    <submittedName>
        <fullName evidence="1">Uncharacterized protein</fullName>
    </submittedName>
</protein>
<dbReference type="OrthoDB" id="10327312at2759"/>
<gene>
    <name evidence="1" type="ORF">PSON_ATCC_30995.1.T1370126</name>
</gene>
<dbReference type="AlphaFoldDB" id="A0A8S1R4T5"/>
<name>A0A8S1R4T5_9CILI</name>
<sequence>MIHILYTYFNHFIIQSLLKSICALNPIEKIILQEILEKEYFRTLIAIDLNDRQGIIPCLSLIQLYVYKFLDVKDKQPNKLVLLAQQLFQIAHLQMLINKLNGQQTNYKDDYICKYLKSGLKQELLGYFGCTKQNIEIQILKYYNNKN</sequence>